<feature type="compositionally biased region" description="Polar residues" evidence="2">
    <location>
        <begin position="110"/>
        <end position="122"/>
    </location>
</feature>
<dbReference type="EMBL" id="LFJN01000006">
    <property type="protein sequence ID" value="KPI43108.1"/>
    <property type="molecule type" value="Genomic_DNA"/>
</dbReference>
<dbReference type="GeneID" id="28733663"/>
<feature type="compositionally biased region" description="Low complexity" evidence="2">
    <location>
        <begin position="613"/>
        <end position="625"/>
    </location>
</feature>
<protein>
    <submittedName>
        <fullName evidence="3">Uncharacterized protein</fullName>
    </submittedName>
</protein>
<feature type="coiled-coil region" evidence="1">
    <location>
        <begin position="880"/>
        <end position="907"/>
    </location>
</feature>
<feature type="compositionally biased region" description="Basic and acidic residues" evidence="2">
    <location>
        <begin position="287"/>
        <end position="301"/>
    </location>
</feature>
<evidence type="ECO:0000313" key="4">
    <source>
        <dbReference type="Proteomes" id="UP000038010"/>
    </source>
</evidence>
<feature type="compositionally biased region" description="Basic and acidic residues" evidence="2">
    <location>
        <begin position="543"/>
        <end position="553"/>
    </location>
</feature>
<dbReference type="RefSeq" id="XP_018003071.1">
    <property type="nucleotide sequence ID" value="XM_018141783.1"/>
</dbReference>
<feature type="compositionally biased region" description="Low complexity" evidence="2">
    <location>
        <begin position="964"/>
        <end position="979"/>
    </location>
</feature>
<feature type="region of interest" description="Disordered" evidence="2">
    <location>
        <begin position="1"/>
        <end position="204"/>
    </location>
</feature>
<evidence type="ECO:0000256" key="1">
    <source>
        <dbReference type="SAM" id="Coils"/>
    </source>
</evidence>
<sequence>MSRNKENNPLPQRPPAISSVFIGKNPTPPSAQFYTDSLIDDDTSRIPTPTHARKKSTISNSRRAHIPSKSFPFPRDSRNAARVAAAHDDVKQNGIRHEAPAPVLRRPLSMRSSQSDLITPPQSRDGPDAVKSPMSEAPSPGQDLADVYQQIYEESILAEDDRDNVSSESDGADAEYRRMESSPSRAPQCEHRSASRDRVTESPAVRAVRSVARPNEADKENFKDEHTAALSEGSGISFLNQLTDQNLAAKITPFVSTHEKDIRRLRYGISDRPISFHAGMKPSEFIAQEKARSDASSDHSSRSSRRRPQRLNSPIVNGAPKAYSDTTLERKPRASQSPVAERNARHQHGRSTLSQSMRGPLRELDTTELERVYSEPAALSDDDAGNVTSPELRRRQRQFETNKARKNLGMGSEASENNDDTQQSAPGGRSMDTRQDERAVDQTEDFDEASMASFDNRTAEVSAPISDRPVPSNAPHTDKGDLRKWQRSAADQRNERRQSIASHASSAVDWAGVDADDPVQSIERDERIDNDTTGQASSPRPRLSFDRLRKLDNEPTGMSFQVSESPPVKARKSSDDLAREREIDQLSRQAVTKSRLEAIRERSPWEAEKKLSRSPSGSSLRKSTSNELRKSISNDAAKDQDTGNALGEQIPDTPIVVFRSSTGSSGDAARSDHDRRASHDALQRFARLSATPKSSPSITPKLDQPASQEAASELVVTTDAPQPKKPALAATPKVIGAWQDTVLPPDTVNTVKSYKPQPKYTQTPHVNAGGWIDTPLPEAAASNAQPAIGRSALTNIIAAQRAKDSNNTNDTLNLGETTIASLEDLVDLNEEDMTTLIRMGAEHEALRQSFGDLSALSHDNNDKASGVAANRDTDAEIVVLDRLSKKLHTLQANIRHARKAASRFEREMSEGGGSVHGDDDLAAPLSATTPTDNIPVTAPTKIINPTGVLPMALTPLRIPLPLLFRPSPSSPPSTTTSTTKGNKSRTSQLTSTKRRFATRFSRPTPLMWVLLILFTWRFVDTAISEFYGHPLYAESYSWPGVDLAVVDRGGKGHGGGANAVDGAGWGVPDVLAQISWDGIVNGIWDGVGGLFGEESGSAKKRVHISEQSASVGHEDEHWDNVLSAGGWSMDDDEAL</sequence>
<evidence type="ECO:0000313" key="3">
    <source>
        <dbReference type="EMBL" id="KPI43108.1"/>
    </source>
</evidence>
<feature type="compositionally biased region" description="Basic and acidic residues" evidence="2">
    <location>
        <begin position="476"/>
        <end position="498"/>
    </location>
</feature>
<feature type="region of interest" description="Disordered" evidence="2">
    <location>
        <begin position="287"/>
        <end position="361"/>
    </location>
</feature>
<feature type="compositionally biased region" description="Basic and acidic residues" evidence="2">
    <location>
        <begin position="669"/>
        <end position="682"/>
    </location>
</feature>
<feature type="region of interest" description="Disordered" evidence="2">
    <location>
        <begin position="373"/>
        <end position="726"/>
    </location>
</feature>
<feature type="compositionally biased region" description="Basic and acidic residues" evidence="2">
    <location>
        <begin position="572"/>
        <end position="585"/>
    </location>
</feature>
<feature type="compositionally biased region" description="Basic and acidic residues" evidence="2">
    <location>
        <begin position="431"/>
        <end position="441"/>
    </location>
</feature>
<feature type="compositionally biased region" description="Polar residues" evidence="2">
    <location>
        <begin position="980"/>
        <end position="991"/>
    </location>
</feature>
<comment type="caution">
    <text evidence="3">The sequence shown here is derived from an EMBL/GenBank/DDBJ whole genome shotgun (WGS) entry which is preliminary data.</text>
</comment>
<feature type="compositionally biased region" description="Basic and acidic residues" evidence="2">
    <location>
        <begin position="627"/>
        <end position="641"/>
    </location>
</feature>
<evidence type="ECO:0000256" key="2">
    <source>
        <dbReference type="SAM" id="MobiDB-lite"/>
    </source>
</evidence>
<accession>A0A0N0NPT8</accession>
<gene>
    <name evidence="3" type="ORF">AB675_1860</name>
</gene>
<dbReference type="STRING" id="1664694.A0A0N0NPT8"/>
<dbReference type="OrthoDB" id="3439035at2759"/>
<feature type="compositionally biased region" description="Basic and acidic residues" evidence="2">
    <location>
        <begin position="594"/>
        <end position="611"/>
    </location>
</feature>
<organism evidence="3 4">
    <name type="scientific">Cyphellophora attinorum</name>
    <dbReference type="NCBI Taxonomy" id="1664694"/>
    <lineage>
        <taxon>Eukaryota</taxon>
        <taxon>Fungi</taxon>
        <taxon>Dikarya</taxon>
        <taxon>Ascomycota</taxon>
        <taxon>Pezizomycotina</taxon>
        <taxon>Eurotiomycetes</taxon>
        <taxon>Chaetothyriomycetidae</taxon>
        <taxon>Chaetothyriales</taxon>
        <taxon>Cyphellophoraceae</taxon>
        <taxon>Cyphellophora</taxon>
    </lineage>
</organism>
<dbReference type="Proteomes" id="UP000038010">
    <property type="component" value="Unassembled WGS sequence"/>
</dbReference>
<feature type="region of interest" description="Disordered" evidence="2">
    <location>
        <begin position="964"/>
        <end position="992"/>
    </location>
</feature>
<feature type="compositionally biased region" description="Basic and acidic residues" evidence="2">
    <location>
        <begin position="188"/>
        <end position="200"/>
    </location>
</feature>
<feature type="compositionally biased region" description="Basic and acidic residues" evidence="2">
    <location>
        <begin position="75"/>
        <end position="99"/>
    </location>
</feature>
<feature type="compositionally biased region" description="Basic and acidic residues" evidence="2">
    <location>
        <begin position="391"/>
        <end position="403"/>
    </location>
</feature>
<keyword evidence="1" id="KW-0175">Coiled coil</keyword>
<feature type="compositionally biased region" description="Basic residues" evidence="2">
    <location>
        <begin position="51"/>
        <end position="66"/>
    </location>
</feature>
<proteinExistence type="predicted"/>
<name>A0A0N0NPT8_9EURO</name>
<reference evidence="3 4" key="1">
    <citation type="submission" date="2015-06" db="EMBL/GenBank/DDBJ databases">
        <title>Draft genome of the ant-associated black yeast Phialophora attae CBS 131958.</title>
        <authorList>
            <person name="Moreno L.F."/>
            <person name="Stielow B.J."/>
            <person name="de Hoog S."/>
            <person name="Vicente V.A."/>
            <person name="Weiss V.A."/>
            <person name="de Vries M."/>
            <person name="Cruz L.M."/>
            <person name="Souza E.M."/>
        </authorList>
    </citation>
    <scope>NUCLEOTIDE SEQUENCE [LARGE SCALE GENOMIC DNA]</scope>
    <source>
        <strain evidence="3 4">CBS 131958</strain>
    </source>
</reference>
<keyword evidence="4" id="KW-1185">Reference proteome</keyword>
<dbReference type="VEuPathDB" id="FungiDB:AB675_1860"/>
<dbReference type="AlphaFoldDB" id="A0A0N0NPT8"/>